<comment type="caution">
    <text evidence="2">The sequence shown here is derived from an EMBL/GenBank/DDBJ whole genome shotgun (WGS) entry which is preliminary data.</text>
</comment>
<dbReference type="AlphaFoldDB" id="A0A2R6Y3K0"/>
<reference evidence="3" key="1">
    <citation type="journal article" date="2018" name="Sci. Rep.">
        <title>Lignite coal burning seam in the remote Altai Mountains harbors a hydrogen-driven thermophilic microbial community.</title>
        <authorList>
            <person name="Kadnikov V.V."/>
            <person name="Mardanov A.V."/>
            <person name="Ivasenko D.A."/>
            <person name="Antsiferov D.V."/>
            <person name="Beletsky A.V."/>
            <person name="Karnachuk O.V."/>
            <person name="Ravin N.V."/>
        </authorList>
    </citation>
    <scope>NUCLEOTIDE SEQUENCE [LARGE SCALE GENOMIC DNA]</scope>
</reference>
<name>A0A2R6Y3K0_9BACL</name>
<dbReference type="EMBL" id="PEBX01000010">
    <property type="protein sequence ID" value="PTQ57238.1"/>
    <property type="molecule type" value="Genomic_DNA"/>
</dbReference>
<keyword evidence="1" id="KW-0472">Membrane</keyword>
<evidence type="ECO:0000256" key="1">
    <source>
        <dbReference type="SAM" id="Phobius"/>
    </source>
</evidence>
<feature type="transmembrane region" description="Helical" evidence="1">
    <location>
        <begin position="56"/>
        <end position="76"/>
    </location>
</feature>
<accession>A0A2R6Y3K0</accession>
<feature type="transmembrane region" description="Helical" evidence="1">
    <location>
        <begin position="125"/>
        <end position="141"/>
    </location>
</feature>
<protein>
    <submittedName>
        <fullName evidence="2">Uncharacterized protein</fullName>
    </submittedName>
</protein>
<organism evidence="2 3">
    <name type="scientific">Candidatus Carbonibacillus altaicus</name>
    <dbReference type="NCBI Taxonomy" id="2163959"/>
    <lineage>
        <taxon>Bacteria</taxon>
        <taxon>Bacillati</taxon>
        <taxon>Bacillota</taxon>
        <taxon>Bacilli</taxon>
        <taxon>Bacillales</taxon>
        <taxon>Candidatus Carbonibacillus</taxon>
    </lineage>
</organism>
<keyword evidence="1" id="KW-1133">Transmembrane helix</keyword>
<feature type="transmembrane region" description="Helical" evidence="1">
    <location>
        <begin position="215"/>
        <end position="234"/>
    </location>
</feature>
<gene>
    <name evidence="2" type="ORF">BSOLF_2003</name>
</gene>
<evidence type="ECO:0000313" key="2">
    <source>
        <dbReference type="EMBL" id="PTQ57238.1"/>
    </source>
</evidence>
<keyword evidence="1" id="KW-0812">Transmembrane</keyword>
<dbReference type="Proteomes" id="UP000244338">
    <property type="component" value="Unassembled WGS sequence"/>
</dbReference>
<proteinExistence type="predicted"/>
<feature type="transmembrane region" description="Helical" evidence="1">
    <location>
        <begin position="190"/>
        <end position="209"/>
    </location>
</feature>
<evidence type="ECO:0000313" key="3">
    <source>
        <dbReference type="Proteomes" id="UP000244338"/>
    </source>
</evidence>
<sequence>MHQIYAGVGTIRILSVLVKVEGVRLLISLVWPSFLFALTELDNTLILLAVMRHVRFLPIGLIFFWLVLLASFRTFFLNEMRPYLSDTNIRVILASYLIIVSYRLFRDGFQKSAHPRKIPSRSSFWIRMGRFVSLTILLLVLDTSLGFDQMATSALLYHDSLQMFLNVFLSKTLALAVILFLPKTIMGHPWVSLLSAILIAFTGSYVLLADHLSPLITLLTGTTLTGLIMFFSWWTERKRNAH</sequence>
<feature type="transmembrane region" description="Helical" evidence="1">
    <location>
        <begin position="161"/>
        <end position="181"/>
    </location>
</feature>